<proteinExistence type="predicted"/>
<gene>
    <name evidence="2" type="ordered locus">NFA_38110</name>
</gene>
<feature type="compositionally biased region" description="Low complexity" evidence="1">
    <location>
        <begin position="51"/>
        <end position="62"/>
    </location>
</feature>
<protein>
    <submittedName>
        <fullName evidence="2">Uncharacterized protein</fullName>
    </submittedName>
</protein>
<feature type="region of interest" description="Disordered" evidence="1">
    <location>
        <begin position="1"/>
        <end position="141"/>
    </location>
</feature>
<evidence type="ECO:0000313" key="3">
    <source>
        <dbReference type="Proteomes" id="UP000006820"/>
    </source>
</evidence>
<dbReference type="HOGENOM" id="CLU_1823351_0_0_11"/>
<dbReference type="EMBL" id="AP006618">
    <property type="protein sequence ID" value="BAD58659.1"/>
    <property type="molecule type" value="Genomic_DNA"/>
</dbReference>
<evidence type="ECO:0000256" key="1">
    <source>
        <dbReference type="SAM" id="MobiDB-lite"/>
    </source>
</evidence>
<sequence>MLVAGESAPRPGTPGPAGVDHSRNTHNAARRREVGRGGGRATDGAVRRARATASSRARPTRPNSTSARPASAVRIAAHRWSRSWPPSCSPGAGSPGASSRGPAPTSGPPDRSARWPSGANPVTSCRSAGADAAAGTAACRE</sequence>
<feature type="compositionally biased region" description="Low complexity" evidence="1">
    <location>
        <begin position="123"/>
        <end position="141"/>
    </location>
</feature>
<organism evidence="2 3">
    <name type="scientific">Nocardia farcinica (strain IFM 10152)</name>
    <dbReference type="NCBI Taxonomy" id="247156"/>
    <lineage>
        <taxon>Bacteria</taxon>
        <taxon>Bacillati</taxon>
        <taxon>Actinomycetota</taxon>
        <taxon>Actinomycetes</taxon>
        <taxon>Mycobacteriales</taxon>
        <taxon>Nocardiaceae</taxon>
        <taxon>Nocardia</taxon>
    </lineage>
</organism>
<dbReference type="KEGG" id="nfa:NFA_38110"/>
<feature type="compositionally biased region" description="Low complexity" evidence="1">
    <location>
        <begin position="82"/>
        <end position="104"/>
    </location>
</feature>
<dbReference type="Proteomes" id="UP000006820">
    <property type="component" value="Chromosome"/>
</dbReference>
<evidence type="ECO:0000313" key="2">
    <source>
        <dbReference type="EMBL" id="BAD58659.1"/>
    </source>
</evidence>
<reference evidence="2 3" key="1">
    <citation type="journal article" date="2004" name="Proc. Natl. Acad. Sci. U.S.A.">
        <title>The complete genomic sequence of Nocardia farcinica IFM 10152.</title>
        <authorList>
            <person name="Ishikawa J."/>
            <person name="Yamashita A."/>
            <person name="Mikami Y."/>
            <person name="Hoshino Y."/>
            <person name="Kurita H."/>
            <person name="Hotta K."/>
            <person name="Shiba T."/>
            <person name="Hattori M."/>
        </authorList>
    </citation>
    <scope>NUCLEOTIDE SEQUENCE [LARGE SCALE GENOMIC DNA]</scope>
    <source>
        <strain evidence="2 3">IFM 10152</strain>
    </source>
</reference>
<accession>Q5YT32</accession>
<dbReference type="AlphaFoldDB" id="Q5YT32"/>
<name>Q5YT32_NOCFA</name>
<keyword evidence="3" id="KW-1185">Reference proteome</keyword>